<proteinExistence type="predicted"/>
<gene>
    <name evidence="1" type="ORF">HYT40_04120</name>
</gene>
<evidence type="ECO:0000313" key="1">
    <source>
        <dbReference type="EMBL" id="MBI2097297.1"/>
    </source>
</evidence>
<dbReference type="Gene3D" id="3.40.140.10">
    <property type="entry name" value="Cytidine Deaminase, domain 2"/>
    <property type="match status" value="1"/>
</dbReference>
<sequence length="262" mass="29312">MLTSVLVAYVPVLHAGYRRFFEKCSASGIQSLYILDSCYIREVEQLRKEVRQLEPVDAISAVDAWGIFPEVGLADAPRVESLRSLQVHVVMPDDEVSRAFAKKYLLGNYVTFDGSIFLRWDRAKVLAENPVTPDRVVSRDEFDRHIIARCLQEAEHATDLGRHVGAAIVRDGEVVLAGCNTQMPHAWTPYMEGDARSFFKQGLHVELTTDEHAEARLIGEAARRGIPLEGTHHLPLPTVREACSTSGILTHLLRRGLCSARR</sequence>
<dbReference type="SUPFAM" id="SSF53927">
    <property type="entry name" value="Cytidine deaminase-like"/>
    <property type="match status" value="1"/>
</dbReference>
<dbReference type="InterPro" id="IPR016193">
    <property type="entry name" value="Cytidine_deaminase-like"/>
</dbReference>
<dbReference type="Proteomes" id="UP000724148">
    <property type="component" value="Unassembled WGS sequence"/>
</dbReference>
<protein>
    <recommendedName>
        <fullName evidence="3">CMP/dCMP-type deaminase domain-containing protein</fullName>
    </recommendedName>
</protein>
<evidence type="ECO:0000313" key="2">
    <source>
        <dbReference type="Proteomes" id="UP000724148"/>
    </source>
</evidence>
<evidence type="ECO:0008006" key="3">
    <source>
        <dbReference type="Google" id="ProtNLM"/>
    </source>
</evidence>
<accession>A0A931SCB3</accession>
<name>A0A931SCB3_9BACT</name>
<comment type="caution">
    <text evidence="1">The sequence shown here is derived from an EMBL/GenBank/DDBJ whole genome shotgun (WGS) entry which is preliminary data.</text>
</comment>
<organism evidence="1 2">
    <name type="scientific">Candidatus Sungiibacteriota bacterium</name>
    <dbReference type="NCBI Taxonomy" id="2750080"/>
    <lineage>
        <taxon>Bacteria</taxon>
        <taxon>Candidatus Sungiibacteriota</taxon>
    </lineage>
</organism>
<dbReference type="EMBL" id="JACOZA010000104">
    <property type="protein sequence ID" value="MBI2097297.1"/>
    <property type="molecule type" value="Genomic_DNA"/>
</dbReference>
<reference evidence="1" key="1">
    <citation type="submission" date="2020-07" db="EMBL/GenBank/DDBJ databases">
        <title>Huge and variable diversity of episymbiotic CPR bacteria and DPANN archaea in groundwater ecosystems.</title>
        <authorList>
            <person name="He C.Y."/>
            <person name="Keren R."/>
            <person name="Whittaker M."/>
            <person name="Farag I.F."/>
            <person name="Doudna J."/>
            <person name="Cate J.H.D."/>
            <person name="Banfield J.F."/>
        </authorList>
    </citation>
    <scope>NUCLEOTIDE SEQUENCE</scope>
    <source>
        <strain evidence="1">NC_groundwater_193_Ag_S-0.1um_51_7</strain>
    </source>
</reference>
<dbReference type="AlphaFoldDB" id="A0A931SCB3"/>
<dbReference type="GO" id="GO:0003824">
    <property type="term" value="F:catalytic activity"/>
    <property type="evidence" value="ECO:0007669"/>
    <property type="project" value="InterPro"/>
</dbReference>